<keyword evidence="1" id="KW-0472">Membrane</keyword>
<gene>
    <name evidence="2" type="ORF">MCOR_19016</name>
</gene>
<dbReference type="AlphaFoldDB" id="A0A6J8BHM0"/>
<dbReference type="EMBL" id="CACVKT020003356">
    <property type="protein sequence ID" value="CAC5383252.1"/>
    <property type="molecule type" value="Genomic_DNA"/>
</dbReference>
<dbReference type="Proteomes" id="UP000507470">
    <property type="component" value="Unassembled WGS sequence"/>
</dbReference>
<name>A0A6J8BHM0_MYTCO</name>
<evidence type="ECO:0000313" key="2">
    <source>
        <dbReference type="EMBL" id="CAC5383252.1"/>
    </source>
</evidence>
<proteinExistence type="predicted"/>
<accession>A0A6J8BHM0</accession>
<keyword evidence="3" id="KW-1185">Reference proteome</keyword>
<evidence type="ECO:0000256" key="1">
    <source>
        <dbReference type="SAM" id="Phobius"/>
    </source>
</evidence>
<protein>
    <submittedName>
        <fullName evidence="2">Uncharacterized protein</fullName>
    </submittedName>
</protein>
<feature type="transmembrane region" description="Helical" evidence="1">
    <location>
        <begin position="29"/>
        <end position="53"/>
    </location>
</feature>
<keyword evidence="1" id="KW-1133">Transmembrane helix</keyword>
<organism evidence="2 3">
    <name type="scientific">Mytilus coruscus</name>
    <name type="common">Sea mussel</name>
    <dbReference type="NCBI Taxonomy" id="42192"/>
    <lineage>
        <taxon>Eukaryota</taxon>
        <taxon>Metazoa</taxon>
        <taxon>Spiralia</taxon>
        <taxon>Lophotrochozoa</taxon>
        <taxon>Mollusca</taxon>
        <taxon>Bivalvia</taxon>
        <taxon>Autobranchia</taxon>
        <taxon>Pteriomorphia</taxon>
        <taxon>Mytilida</taxon>
        <taxon>Mytiloidea</taxon>
        <taxon>Mytilidae</taxon>
        <taxon>Mytilinae</taxon>
        <taxon>Mytilus</taxon>
    </lineage>
</organism>
<keyword evidence="1" id="KW-0812">Transmembrane</keyword>
<sequence>MDALLAGEDTYVTPVGFSDTSEKHSNSPWMVISIVFGVILMVSILCLIIYCWLKRRGSSPKVPLESQYDDIGTVNYNSALVRAVSDNAQEAETCVDGPAVEKVSHHLSSIELSTSSDDSVHNLSVSLLSGDGYEHPYQTIDPENIELHPYSTSESNVYQNTNSN</sequence>
<evidence type="ECO:0000313" key="3">
    <source>
        <dbReference type="Proteomes" id="UP000507470"/>
    </source>
</evidence>
<reference evidence="2 3" key="1">
    <citation type="submission" date="2020-06" db="EMBL/GenBank/DDBJ databases">
        <authorList>
            <person name="Li R."/>
            <person name="Bekaert M."/>
        </authorList>
    </citation>
    <scope>NUCLEOTIDE SEQUENCE [LARGE SCALE GENOMIC DNA]</scope>
    <source>
        <strain evidence="3">wild</strain>
    </source>
</reference>